<dbReference type="PROSITE" id="PS00550">
    <property type="entry name" value="HEMERYTHRINS"/>
    <property type="match status" value="1"/>
</dbReference>
<sequence length="133" mass="15498">MPLLTWSQDRLGLGVPVMDGYHQEFLSILSALPSMPDSVFPTLFAELVRHTREHFTNEETLMRETEYGMLREHLEEHRRVLGDLEVMLERAQRGRMMMPREYVKNGMPEWFALHLATMDSALAAHLKIKLDFG</sequence>
<name>A0A1E5Q6A9_9PROT</name>
<dbReference type="NCBIfam" id="TIGR02481">
    <property type="entry name" value="hemeryth_dom"/>
    <property type="match status" value="1"/>
</dbReference>
<dbReference type="SUPFAM" id="SSF47188">
    <property type="entry name" value="Hemerythrin-like"/>
    <property type="match status" value="1"/>
</dbReference>
<gene>
    <name evidence="6" type="ORF">BEN30_12665</name>
</gene>
<keyword evidence="4" id="KW-0408">Iron</keyword>
<keyword evidence="3" id="KW-0479">Metal-binding</keyword>
<evidence type="ECO:0000259" key="5">
    <source>
        <dbReference type="Pfam" id="PF01814"/>
    </source>
</evidence>
<organism evidence="6 7">
    <name type="scientific">Magnetovibrio blakemorei</name>
    <dbReference type="NCBI Taxonomy" id="28181"/>
    <lineage>
        <taxon>Bacteria</taxon>
        <taxon>Pseudomonadati</taxon>
        <taxon>Pseudomonadota</taxon>
        <taxon>Alphaproteobacteria</taxon>
        <taxon>Rhodospirillales</taxon>
        <taxon>Magnetovibrionaceae</taxon>
        <taxon>Magnetovibrio</taxon>
    </lineage>
</organism>
<evidence type="ECO:0000256" key="2">
    <source>
        <dbReference type="ARBA" id="ARBA00022621"/>
    </source>
</evidence>
<dbReference type="PANTHER" id="PTHR37164">
    <property type="entry name" value="BACTERIOHEMERYTHRIN"/>
    <property type="match status" value="1"/>
</dbReference>
<dbReference type="PANTHER" id="PTHR37164:SF1">
    <property type="entry name" value="BACTERIOHEMERYTHRIN"/>
    <property type="match status" value="1"/>
</dbReference>
<evidence type="ECO:0000256" key="4">
    <source>
        <dbReference type="ARBA" id="ARBA00023004"/>
    </source>
</evidence>
<keyword evidence="2" id="KW-0813">Transport</keyword>
<accession>A0A1E5Q6A9</accession>
<dbReference type="EMBL" id="MCGG01000036">
    <property type="protein sequence ID" value="OEJ66290.1"/>
    <property type="molecule type" value="Genomic_DNA"/>
</dbReference>
<feature type="domain" description="Hemerythrin-like" evidence="5">
    <location>
        <begin position="15"/>
        <end position="124"/>
    </location>
</feature>
<evidence type="ECO:0000256" key="1">
    <source>
        <dbReference type="ARBA" id="ARBA00010587"/>
    </source>
</evidence>
<dbReference type="GO" id="GO:0005344">
    <property type="term" value="F:oxygen carrier activity"/>
    <property type="evidence" value="ECO:0007669"/>
    <property type="project" value="UniProtKB-KW"/>
</dbReference>
<dbReference type="Proteomes" id="UP000095347">
    <property type="component" value="Unassembled WGS sequence"/>
</dbReference>
<dbReference type="InterPro" id="IPR016131">
    <property type="entry name" value="Haemerythrin_Fe_BS"/>
</dbReference>
<dbReference type="GO" id="GO:0046872">
    <property type="term" value="F:metal ion binding"/>
    <property type="evidence" value="ECO:0007669"/>
    <property type="project" value="UniProtKB-KW"/>
</dbReference>
<keyword evidence="2" id="KW-0561">Oxygen transport</keyword>
<dbReference type="InterPro" id="IPR012827">
    <property type="entry name" value="Hemerythrin_metal-bd"/>
</dbReference>
<protein>
    <recommendedName>
        <fullName evidence="5">Hemerythrin-like domain-containing protein</fullName>
    </recommendedName>
</protein>
<comment type="similarity">
    <text evidence="1">Belongs to the hemerythrin family.</text>
</comment>
<comment type="caution">
    <text evidence="6">The sequence shown here is derived from an EMBL/GenBank/DDBJ whole genome shotgun (WGS) entry which is preliminary data.</text>
</comment>
<reference evidence="7" key="1">
    <citation type="submission" date="2016-07" db="EMBL/GenBank/DDBJ databases">
        <authorList>
            <person name="Florea S."/>
            <person name="Webb J.S."/>
            <person name="Jaromczyk J."/>
            <person name="Schardl C.L."/>
        </authorList>
    </citation>
    <scope>NUCLEOTIDE SEQUENCE [LARGE SCALE GENOMIC DNA]</scope>
    <source>
        <strain evidence="7">MV-1</strain>
    </source>
</reference>
<evidence type="ECO:0000313" key="7">
    <source>
        <dbReference type="Proteomes" id="UP000095347"/>
    </source>
</evidence>
<dbReference type="CDD" id="cd12107">
    <property type="entry name" value="Hemerythrin"/>
    <property type="match status" value="1"/>
</dbReference>
<proteinExistence type="inferred from homology"/>
<dbReference type="AlphaFoldDB" id="A0A1E5Q6A9"/>
<dbReference type="InterPro" id="IPR035938">
    <property type="entry name" value="Hemerythrin-like_sf"/>
</dbReference>
<dbReference type="InterPro" id="IPR050669">
    <property type="entry name" value="Hemerythrin"/>
</dbReference>
<evidence type="ECO:0000313" key="6">
    <source>
        <dbReference type="EMBL" id="OEJ66290.1"/>
    </source>
</evidence>
<dbReference type="Gene3D" id="1.20.120.50">
    <property type="entry name" value="Hemerythrin-like"/>
    <property type="match status" value="1"/>
</dbReference>
<dbReference type="InterPro" id="IPR012312">
    <property type="entry name" value="Hemerythrin-like"/>
</dbReference>
<keyword evidence="7" id="KW-1185">Reference proteome</keyword>
<dbReference type="Pfam" id="PF01814">
    <property type="entry name" value="Hemerythrin"/>
    <property type="match status" value="1"/>
</dbReference>
<evidence type="ECO:0000256" key="3">
    <source>
        <dbReference type="ARBA" id="ARBA00022723"/>
    </source>
</evidence>
<dbReference type="STRING" id="28181.BEN30_12665"/>